<dbReference type="Pfam" id="PF01970">
    <property type="entry name" value="TctA"/>
    <property type="match status" value="1"/>
</dbReference>
<feature type="transmembrane region" description="Helical" evidence="1">
    <location>
        <begin position="103"/>
        <end position="127"/>
    </location>
</feature>
<dbReference type="EMBL" id="CP120678">
    <property type="protein sequence ID" value="WIW71006.1"/>
    <property type="molecule type" value="Genomic_DNA"/>
</dbReference>
<evidence type="ECO:0000256" key="1">
    <source>
        <dbReference type="SAM" id="Phobius"/>
    </source>
</evidence>
<feature type="transmembrane region" description="Helical" evidence="1">
    <location>
        <begin position="314"/>
        <end position="338"/>
    </location>
</feature>
<feature type="transmembrane region" description="Helical" evidence="1">
    <location>
        <begin position="133"/>
        <end position="153"/>
    </location>
</feature>
<reference evidence="3" key="1">
    <citation type="submission" date="2023-03" db="EMBL/GenBank/DDBJ databases">
        <title>Selenobaculum gbiensis gen. nov. sp. nov., a new bacterium isolated from the gut microbiota of IBD patient.</title>
        <authorList>
            <person name="Yeo S."/>
            <person name="Park H."/>
            <person name="Huh C.S."/>
        </authorList>
    </citation>
    <scope>NUCLEOTIDE SEQUENCE</scope>
    <source>
        <strain evidence="3">ICN-92133</strain>
    </source>
</reference>
<dbReference type="KEGG" id="sgbi:P3F81_01395"/>
<accession>A0A9Y2AJ56</accession>
<dbReference type="InterPro" id="IPR002823">
    <property type="entry name" value="DUF112_TM"/>
</dbReference>
<organism evidence="3 4">
    <name type="scientific">Selenobaculum gibii</name>
    <dbReference type="NCBI Taxonomy" id="3054208"/>
    <lineage>
        <taxon>Bacteria</taxon>
        <taxon>Bacillati</taxon>
        <taxon>Bacillota</taxon>
        <taxon>Negativicutes</taxon>
        <taxon>Selenomonadales</taxon>
        <taxon>Selenomonadaceae</taxon>
        <taxon>Selenobaculum</taxon>
    </lineage>
</organism>
<feature type="transmembrane region" description="Helical" evidence="1">
    <location>
        <begin position="165"/>
        <end position="183"/>
    </location>
</feature>
<keyword evidence="1" id="KW-1133">Transmembrane helix</keyword>
<protein>
    <submittedName>
        <fullName evidence="3">Tripartite tricarboxylate transporter permease</fullName>
    </submittedName>
</protein>
<feature type="transmembrane region" description="Helical" evidence="1">
    <location>
        <begin position="203"/>
        <end position="223"/>
    </location>
</feature>
<evidence type="ECO:0000259" key="2">
    <source>
        <dbReference type="Pfam" id="PF01970"/>
    </source>
</evidence>
<feature type="domain" description="DUF112" evidence="2">
    <location>
        <begin position="15"/>
        <end position="434"/>
    </location>
</feature>
<dbReference type="RefSeq" id="WP_309320554.1">
    <property type="nucleotide sequence ID" value="NZ_CP120678.1"/>
</dbReference>
<keyword evidence="1" id="KW-0812">Transmembrane</keyword>
<sequence length="504" mass="53382">MLLHGFTVSMMPANLVACAIGVLLGTLVGVLPGIGTIGAISLLLPFSYTMDPTSSLIMFAGIYYGSKYGGSTTSILMNVPGETASVVTCIDGYAMAQRGRAGAALTVSAIGSFIAGTIGVIGLTLFAPPLANLALSFGPPEYFALSIVALFFLTKLTGTSMLKSTLMVTLGIMLGTAGLDSLSGISRFTFGIDELDRGFDLSLLAMGIFGIGEILTVMASSAPPSAIQKFKFRDLYPTHEECRRSIAPIFRGSISGFLVGLMPGPSSTISTFVSYALEKYCSKNPAEFGHGAIEGVAGPESANNSASSASMIPLLSLGLPFCGGTAILLSGFMVHGILPGPSLITQYPDLFWGLIASMYVGNVMLLIINLPLVGVFVQLLRTPLYILMPLVIVLTLTGAYAVNNSVFDLICILLFGVLGFFLNRTGFEPAPLIIGIVIGPELEQRLIQGLIICDGSLLDMLTRPISATIICVGLLFAIYNLFKWFKNFQISYTKKCHDNNKKEM</sequence>
<name>A0A9Y2AJ56_9FIRM</name>
<proteinExistence type="predicted"/>
<dbReference type="AlphaFoldDB" id="A0A9Y2AJ56"/>
<feature type="transmembrane region" description="Helical" evidence="1">
    <location>
        <begin position="465"/>
        <end position="482"/>
    </location>
</feature>
<feature type="transmembrane region" description="Helical" evidence="1">
    <location>
        <begin position="350"/>
        <end position="377"/>
    </location>
</feature>
<keyword evidence="4" id="KW-1185">Reference proteome</keyword>
<evidence type="ECO:0000313" key="3">
    <source>
        <dbReference type="EMBL" id="WIW71006.1"/>
    </source>
</evidence>
<evidence type="ECO:0000313" key="4">
    <source>
        <dbReference type="Proteomes" id="UP001243623"/>
    </source>
</evidence>
<feature type="transmembrane region" description="Helical" evidence="1">
    <location>
        <begin position="406"/>
        <end position="423"/>
    </location>
</feature>
<feature type="transmembrane region" description="Helical" evidence="1">
    <location>
        <begin position="20"/>
        <end position="44"/>
    </location>
</feature>
<gene>
    <name evidence="3" type="ORF">P3F81_01395</name>
</gene>
<keyword evidence="1" id="KW-0472">Membrane</keyword>
<dbReference type="Proteomes" id="UP001243623">
    <property type="component" value="Chromosome"/>
</dbReference>
<feature type="transmembrane region" description="Helical" evidence="1">
    <location>
        <begin position="384"/>
        <end position="400"/>
    </location>
</feature>
<dbReference type="PANTHER" id="PTHR35342">
    <property type="entry name" value="TRICARBOXYLIC TRANSPORT PROTEIN"/>
    <property type="match status" value="1"/>
</dbReference>
<dbReference type="PANTHER" id="PTHR35342:SF5">
    <property type="entry name" value="TRICARBOXYLIC TRANSPORT PROTEIN"/>
    <property type="match status" value="1"/>
</dbReference>